<protein>
    <submittedName>
        <fullName evidence="1">Uncharacterized protein</fullName>
    </submittedName>
</protein>
<reference evidence="1" key="1">
    <citation type="submission" date="2014-09" db="EMBL/GenBank/DDBJ databases">
        <authorList>
            <person name="Magalhaes I.L.F."/>
            <person name="Oliveira U."/>
            <person name="Santos F.R."/>
            <person name="Vidigal T.H.D.A."/>
            <person name="Brescovit A.D."/>
            <person name="Santos A.J."/>
        </authorList>
    </citation>
    <scope>NUCLEOTIDE SEQUENCE</scope>
    <source>
        <tissue evidence="1">Shoot tissue taken approximately 20 cm above the soil surface</tissue>
    </source>
</reference>
<name>A0A0A9G1G4_ARUDO</name>
<organism evidence="1">
    <name type="scientific">Arundo donax</name>
    <name type="common">Giant reed</name>
    <name type="synonym">Donax arundinaceus</name>
    <dbReference type="NCBI Taxonomy" id="35708"/>
    <lineage>
        <taxon>Eukaryota</taxon>
        <taxon>Viridiplantae</taxon>
        <taxon>Streptophyta</taxon>
        <taxon>Embryophyta</taxon>
        <taxon>Tracheophyta</taxon>
        <taxon>Spermatophyta</taxon>
        <taxon>Magnoliopsida</taxon>
        <taxon>Liliopsida</taxon>
        <taxon>Poales</taxon>
        <taxon>Poaceae</taxon>
        <taxon>PACMAD clade</taxon>
        <taxon>Arundinoideae</taxon>
        <taxon>Arundineae</taxon>
        <taxon>Arundo</taxon>
    </lineage>
</organism>
<accession>A0A0A9G1G4</accession>
<reference evidence="1" key="2">
    <citation type="journal article" date="2015" name="Data Brief">
        <title>Shoot transcriptome of the giant reed, Arundo donax.</title>
        <authorList>
            <person name="Barrero R.A."/>
            <person name="Guerrero F.D."/>
            <person name="Moolhuijzen P."/>
            <person name="Goolsby J.A."/>
            <person name="Tidwell J."/>
            <person name="Bellgard S.E."/>
            <person name="Bellgard M.I."/>
        </authorList>
    </citation>
    <scope>NUCLEOTIDE SEQUENCE</scope>
    <source>
        <tissue evidence="1">Shoot tissue taken approximately 20 cm above the soil surface</tissue>
    </source>
</reference>
<dbReference type="EMBL" id="GBRH01180582">
    <property type="protein sequence ID" value="JAE17314.1"/>
    <property type="molecule type" value="Transcribed_RNA"/>
</dbReference>
<proteinExistence type="predicted"/>
<evidence type="ECO:0000313" key="1">
    <source>
        <dbReference type="EMBL" id="JAE17314.1"/>
    </source>
</evidence>
<sequence length="40" mass="4403">MCGSYIMIPTFGNCYVTDPSCIGVSGIDCLLEDMWFLLHG</sequence>
<dbReference type="AlphaFoldDB" id="A0A0A9G1G4"/>